<keyword evidence="2" id="KW-1185">Reference proteome</keyword>
<dbReference type="RefSeq" id="WP_159039254.1">
    <property type="nucleotide sequence ID" value="NZ_JBEJUE010000010.1"/>
</dbReference>
<dbReference type="Proteomes" id="UP001456562">
    <property type="component" value="Unassembled WGS sequence"/>
</dbReference>
<evidence type="ECO:0000313" key="1">
    <source>
        <dbReference type="EMBL" id="MER0425383.1"/>
    </source>
</evidence>
<comment type="caution">
    <text evidence="1">The sequence shown here is derived from an EMBL/GenBank/DDBJ whole genome shotgun (WGS) entry which is preliminary data.</text>
</comment>
<sequence>MPDHAGARDDKHGEAMEEEIVGAALAAGLDASVVEALTETGALHKREYQLDRWLVNGRSRAPVAVALEMDHRTLSTQRLLLKVPATDDTGIRLIESEYVRHRNAYDEAPAEFAEAHLTRPVREPVRVGKGRFVTFQAIAGDDIESVEVLTALLNSMLGTAAEDATEIACTAGDFAEICGTVVRGVLHSWNGRPRTRPQAFTVAEFLGLHIQHQLEPGGRLHALSMEHRGDRIEIAGEVRPLVNPFALAGGALFGDRRIVRGLVGRTHGDLHTDNVLVRVHPAVDAAAFHLIDLALYEPEGPMTRDPAHLLLYILARRMDTLSAMQREGLLDYVIAPDEHLVGRLPNWLVELITCLDRAFLGWLEGSGLQPEWRRQRLLSLAGCAMLFLGRKSTNSEDRAWFLRLAARAADRFVGMPGLPAPDPAAARSVPVSPPAWRALPDPLPVTWISGLVRPRTAARTALELHLVPFPPVERLAAGRLEALKEGLVAAGREARLFQEDEEVRQEDPGVAAGSSGAGLAVTRTGQRSAWSGLPNDRWGAILDRNDLAVRLRGLLDALLRVPAPESDGFGIALSVETGGLVVSEGPVHTSVRPRLMAAAPRLLADEVLVRHELASRGGAVADELAERLLLAFSQGTEQR</sequence>
<proteinExistence type="predicted"/>
<evidence type="ECO:0008006" key="3">
    <source>
        <dbReference type="Google" id="ProtNLM"/>
    </source>
</evidence>
<name>A0ABV1Q2I5_STRMI</name>
<protein>
    <recommendedName>
        <fullName evidence="3">Phosphotransferase enzyme family protein</fullName>
    </recommendedName>
</protein>
<gene>
    <name evidence="1" type="ORF">ABR748_14285</name>
</gene>
<reference evidence="1 2" key="1">
    <citation type="submission" date="2024-01" db="EMBL/GenBank/DDBJ databases">
        <title>Metagenomic exploration of the rhizosphere soil microbial community and their significance in facilitating the development of wild simulated ginseng.</title>
        <authorList>
            <person name="Huang J."/>
        </authorList>
    </citation>
    <scope>NUCLEOTIDE SEQUENCE [LARGE SCALE GENOMIC DNA]</scope>
    <source>
        <strain evidence="1 2">WY141</strain>
    </source>
</reference>
<evidence type="ECO:0000313" key="2">
    <source>
        <dbReference type="Proteomes" id="UP001456562"/>
    </source>
</evidence>
<accession>A0ABV1Q2I5</accession>
<dbReference type="EMBL" id="JBEJUE010000010">
    <property type="protein sequence ID" value="MER0425383.1"/>
    <property type="molecule type" value="Genomic_DNA"/>
</dbReference>
<organism evidence="1 2">
    <name type="scientific">Streptomyces microflavus</name>
    <name type="common">Streptomyces lipmanii</name>
    <dbReference type="NCBI Taxonomy" id="1919"/>
    <lineage>
        <taxon>Bacteria</taxon>
        <taxon>Bacillati</taxon>
        <taxon>Actinomycetota</taxon>
        <taxon>Actinomycetes</taxon>
        <taxon>Kitasatosporales</taxon>
        <taxon>Streptomycetaceae</taxon>
        <taxon>Streptomyces</taxon>
    </lineage>
</organism>